<evidence type="ECO:0008006" key="5">
    <source>
        <dbReference type="Google" id="ProtNLM"/>
    </source>
</evidence>
<reference evidence="3 4" key="1">
    <citation type="journal article" date="2018" name="BMC Genomics">
        <title>Whole genome sequencing and function prediction of 133 gut anaerobes isolated from chicken caecum in pure cultures.</title>
        <authorList>
            <person name="Medvecky M."/>
            <person name="Cejkova D."/>
            <person name="Polansky O."/>
            <person name="Karasova D."/>
            <person name="Kubasova T."/>
            <person name="Cizek A."/>
            <person name="Rychlik I."/>
        </authorList>
    </citation>
    <scope>NUCLEOTIDE SEQUENCE [LARGE SCALE GENOMIC DNA]</scope>
    <source>
        <strain evidence="3 4">An13</strain>
    </source>
</reference>
<accession>A0A1Y4T235</accession>
<gene>
    <name evidence="3" type="ORF">B5E75_01425</name>
</gene>
<feature type="domain" description="DUF1835" evidence="1">
    <location>
        <begin position="3"/>
        <end position="107"/>
    </location>
</feature>
<dbReference type="EMBL" id="NFLJ01000003">
    <property type="protein sequence ID" value="OUQ36215.1"/>
    <property type="molecule type" value="Genomic_DNA"/>
</dbReference>
<feature type="domain" description="DUF3658" evidence="2">
    <location>
        <begin position="157"/>
        <end position="229"/>
    </location>
</feature>
<comment type="caution">
    <text evidence="3">The sequence shown here is derived from an EMBL/GenBank/DDBJ whole genome shotgun (WGS) entry which is preliminary data.</text>
</comment>
<keyword evidence="4" id="KW-1185">Reference proteome</keyword>
<protein>
    <recommendedName>
        <fullName evidence="5">DUF1835 domain-containing protein</fullName>
    </recommendedName>
</protein>
<dbReference type="Proteomes" id="UP000195305">
    <property type="component" value="Unassembled WGS sequence"/>
</dbReference>
<dbReference type="Pfam" id="PF12395">
    <property type="entry name" value="DUF3658"/>
    <property type="match status" value="1"/>
</dbReference>
<evidence type="ECO:0000259" key="1">
    <source>
        <dbReference type="Pfam" id="PF08874"/>
    </source>
</evidence>
<proteinExistence type="predicted"/>
<dbReference type="Pfam" id="PF08874">
    <property type="entry name" value="DUF1835"/>
    <property type="match status" value="1"/>
</dbReference>
<dbReference type="InterPro" id="IPR014973">
    <property type="entry name" value="DUF1835"/>
</dbReference>
<organism evidence="3 4">
    <name type="scientific">Massilimicrobiota timonensis</name>
    <dbReference type="NCBI Taxonomy" id="1776392"/>
    <lineage>
        <taxon>Bacteria</taxon>
        <taxon>Bacillati</taxon>
        <taxon>Bacillota</taxon>
        <taxon>Erysipelotrichia</taxon>
        <taxon>Erysipelotrichales</taxon>
        <taxon>Erysipelotrichaceae</taxon>
        <taxon>Massilimicrobiota</taxon>
    </lineage>
</organism>
<dbReference type="AlphaFoldDB" id="A0A1Y4T235"/>
<evidence type="ECO:0000259" key="2">
    <source>
        <dbReference type="Pfam" id="PF12395"/>
    </source>
</evidence>
<evidence type="ECO:0000313" key="3">
    <source>
        <dbReference type="EMBL" id="OUQ36215.1"/>
    </source>
</evidence>
<evidence type="ECO:0000313" key="4">
    <source>
        <dbReference type="Proteomes" id="UP000195305"/>
    </source>
</evidence>
<dbReference type="RefSeq" id="WP_087357023.1">
    <property type="nucleotide sequence ID" value="NZ_NFLJ01000003.1"/>
</dbReference>
<dbReference type="InterPro" id="IPR022123">
    <property type="entry name" value="DUF3658"/>
</dbReference>
<name>A0A1Y4T235_9FIRM</name>
<dbReference type="OrthoDB" id="343110at2"/>
<sequence length="233" mass="27974">MLELCFDINTYHILKILQAENVIDSFHHIIYLYDDLSIGSLNVKNLEERITSLQALKVNYDFHKMIKNYKDMLSQIKNHHQIRIWTSSYAHEKIGFYITCYILYQFKFYDKQIYLCQSAKLHNNKYATMFLNVPDDFIDLMKKSEIINPSQYIKFAEKLIQENAPLRLKINNEIVSVQINYFDDMILSYKKQFPNISDQDLCGDILFDYHKQNFALMRDDIILNRIKYLKNKH</sequence>